<sequence length="64" mass="7942">MQLSRKFSVPKSSDRVQWQKVEFLVKHGFFFYSVYELRERGTYYRVAYPDTLHEAREFVIKYRQ</sequence>
<comment type="caution">
    <text evidence="1">The sequence shown here is derived from an EMBL/GenBank/DDBJ whole genome shotgun (WGS) entry which is preliminary data.</text>
</comment>
<dbReference type="AlphaFoldDB" id="A0A2S5KVP8"/>
<accession>A0A2S5KVP8</accession>
<evidence type="ECO:0000313" key="2">
    <source>
        <dbReference type="Proteomes" id="UP000238196"/>
    </source>
</evidence>
<gene>
    <name evidence="1" type="ORF">C4K68_04245</name>
</gene>
<dbReference type="Proteomes" id="UP000238196">
    <property type="component" value="Unassembled WGS sequence"/>
</dbReference>
<name>A0A2S5KVP8_9PROT</name>
<evidence type="ECO:0000313" key="1">
    <source>
        <dbReference type="EMBL" id="PPC78722.1"/>
    </source>
</evidence>
<proteinExistence type="predicted"/>
<reference evidence="1 2" key="1">
    <citation type="submission" date="2018-02" db="EMBL/GenBank/DDBJ databases">
        <title>novel marine gammaproteobacteria from coastal saline agro ecosystem.</title>
        <authorList>
            <person name="Krishnan R."/>
            <person name="Ramesh Kumar N."/>
        </authorList>
    </citation>
    <scope>NUCLEOTIDE SEQUENCE [LARGE SCALE GENOMIC DNA]</scope>
    <source>
        <strain evidence="1 2">228</strain>
    </source>
</reference>
<protein>
    <submittedName>
        <fullName evidence="1">Uncharacterized protein</fullName>
    </submittedName>
</protein>
<dbReference type="EMBL" id="PRLP01000012">
    <property type="protein sequence ID" value="PPC78722.1"/>
    <property type="molecule type" value="Genomic_DNA"/>
</dbReference>
<organism evidence="1 2">
    <name type="scientific">Proteobacteria bacterium 228</name>
    <dbReference type="NCBI Taxonomy" id="2083153"/>
    <lineage>
        <taxon>Bacteria</taxon>
        <taxon>Pseudomonadati</taxon>
        <taxon>Pseudomonadota</taxon>
    </lineage>
</organism>